<feature type="transmembrane region" description="Helical" evidence="1">
    <location>
        <begin position="32"/>
        <end position="53"/>
    </location>
</feature>
<organism evidence="2 3">
    <name type="scientific">Entomomonas asaccharolytica</name>
    <dbReference type="NCBI Taxonomy" id="2785331"/>
    <lineage>
        <taxon>Bacteria</taxon>
        <taxon>Pseudomonadati</taxon>
        <taxon>Pseudomonadota</taxon>
        <taxon>Gammaproteobacteria</taxon>
        <taxon>Pseudomonadales</taxon>
        <taxon>Pseudomonadaceae</taxon>
        <taxon>Entomomonas</taxon>
    </lineage>
</organism>
<dbReference type="GO" id="GO:0005886">
    <property type="term" value="C:plasma membrane"/>
    <property type="evidence" value="ECO:0007669"/>
    <property type="project" value="TreeGrafter"/>
</dbReference>
<dbReference type="PANTHER" id="PTHR38598:SF1">
    <property type="entry name" value="INNER MEMBRANE PROTEIN YJCH"/>
    <property type="match status" value="1"/>
</dbReference>
<dbReference type="Pfam" id="PF04341">
    <property type="entry name" value="DUF485"/>
    <property type="match status" value="1"/>
</dbReference>
<evidence type="ECO:0000313" key="3">
    <source>
        <dbReference type="Proteomes" id="UP000595278"/>
    </source>
</evidence>
<accession>A0A974NE61</accession>
<dbReference type="InterPro" id="IPR007436">
    <property type="entry name" value="DUF485"/>
</dbReference>
<dbReference type="AlphaFoldDB" id="A0A974NE61"/>
<dbReference type="InterPro" id="IPR052959">
    <property type="entry name" value="Inner_membrane_assoc"/>
</dbReference>
<name>A0A974NE61_9GAMM</name>
<dbReference type="EMBL" id="CP067393">
    <property type="protein sequence ID" value="QQP85125.1"/>
    <property type="molecule type" value="Genomic_DNA"/>
</dbReference>
<proteinExistence type="predicted"/>
<reference evidence="2 3" key="1">
    <citation type="submission" date="2021-01" db="EMBL/GenBank/DDBJ databases">
        <title>Entomomonas sp. F2A isolated from a house cricket (Acheta domesticus).</title>
        <authorList>
            <person name="Spergser J."/>
            <person name="Busse H.-J."/>
        </authorList>
    </citation>
    <scope>NUCLEOTIDE SEQUENCE [LARGE SCALE GENOMIC DNA]</scope>
    <source>
        <strain evidence="2 3">F2A</strain>
    </source>
</reference>
<protein>
    <submittedName>
        <fullName evidence="2">DUF485 domain-containing protein</fullName>
    </submittedName>
</protein>
<keyword evidence="1" id="KW-1133">Transmembrane helix</keyword>
<keyword evidence="3" id="KW-1185">Reference proteome</keyword>
<evidence type="ECO:0000313" key="2">
    <source>
        <dbReference type="EMBL" id="QQP85125.1"/>
    </source>
</evidence>
<gene>
    <name evidence="2" type="ORF">JHT90_12145</name>
</gene>
<keyword evidence="1" id="KW-0812">Transmembrane</keyword>
<feature type="transmembrane region" description="Helical" evidence="1">
    <location>
        <begin position="73"/>
        <end position="92"/>
    </location>
</feature>
<sequence>MSNVVHNDDASVHYQKIESNVTFEKLVRQRSVFAWVLSSIMLGSYCTFILLLAYAPKFVGTPIFEGGSVTYGIPMGIGLILLAIALSGIYVYKANGDFDRLNQEVVEALKDMQEIK</sequence>
<evidence type="ECO:0000256" key="1">
    <source>
        <dbReference type="SAM" id="Phobius"/>
    </source>
</evidence>
<dbReference type="PANTHER" id="PTHR38598">
    <property type="entry name" value="INNER MEMBRANE PROTEIN YJCH"/>
    <property type="match status" value="1"/>
</dbReference>
<dbReference type="KEGG" id="eaz:JHT90_12145"/>
<dbReference type="Proteomes" id="UP000595278">
    <property type="component" value="Chromosome"/>
</dbReference>
<keyword evidence="1" id="KW-0472">Membrane</keyword>
<dbReference type="RefSeq" id="WP_201091335.1">
    <property type="nucleotide sequence ID" value="NZ_CP067393.1"/>
</dbReference>